<protein>
    <submittedName>
        <fullName evidence="3">Uncharacterized protein</fullName>
    </submittedName>
</protein>
<reference evidence="4" key="1">
    <citation type="journal article" date="2019" name="bioRxiv">
        <title>Genomics, evolutionary history and diagnostics of the Alternaria alternata species group including apple and Asian pear pathotypes.</title>
        <authorList>
            <person name="Armitage A.D."/>
            <person name="Cockerton H.M."/>
            <person name="Sreenivasaprasad S."/>
            <person name="Woodhall J.W."/>
            <person name="Lane C.R."/>
            <person name="Harrison R.J."/>
            <person name="Clarkson J.P."/>
        </authorList>
    </citation>
    <scope>NUCLEOTIDE SEQUENCE [LARGE SCALE GENOMIC DNA]</scope>
    <source>
        <strain evidence="4">FERA 1177</strain>
    </source>
</reference>
<proteinExistence type="predicted"/>
<feature type="compositionally biased region" description="Polar residues" evidence="1">
    <location>
        <begin position="117"/>
        <end position="127"/>
    </location>
</feature>
<sequence>MLMSASLNCLLVGFGVYFGFTWTKDLDADAGKDGSRAVFTTYIVGLIFCYGVYTLSGAVVASDSHMSEHDLLYGVGTVCSTAPQINGDEESIAGTSSQPDFDTSTYRNENDGGLRQGRSSQTLSRPNQDACQCSGIFAQDSNRGEELLQLFQEATNLRKTSAELDERFAYLFGRLQ</sequence>
<accession>A0A4Q4NIM5</accession>
<keyword evidence="2" id="KW-0472">Membrane</keyword>
<keyword evidence="2" id="KW-0812">Transmembrane</keyword>
<dbReference type="AlphaFoldDB" id="A0A4Q4NIM5"/>
<feature type="compositionally biased region" description="Polar residues" evidence="1">
    <location>
        <begin position="93"/>
        <end position="107"/>
    </location>
</feature>
<evidence type="ECO:0000313" key="4">
    <source>
        <dbReference type="Proteomes" id="UP000291422"/>
    </source>
</evidence>
<keyword evidence="2" id="KW-1133">Transmembrane helix</keyword>
<gene>
    <name evidence="3" type="ORF">AA0117_g5018</name>
</gene>
<feature type="region of interest" description="Disordered" evidence="1">
    <location>
        <begin position="88"/>
        <end position="127"/>
    </location>
</feature>
<name>A0A4Q4NIM5_ALTAL</name>
<evidence type="ECO:0000256" key="1">
    <source>
        <dbReference type="SAM" id="MobiDB-lite"/>
    </source>
</evidence>
<feature type="transmembrane region" description="Helical" evidence="2">
    <location>
        <begin position="39"/>
        <end position="61"/>
    </location>
</feature>
<dbReference type="VEuPathDB" id="FungiDB:CC77DRAFT_1054904"/>
<comment type="caution">
    <text evidence="3">The sequence shown here is derived from an EMBL/GenBank/DDBJ whole genome shotgun (WGS) entry which is preliminary data.</text>
</comment>
<evidence type="ECO:0000313" key="3">
    <source>
        <dbReference type="EMBL" id="RYN77366.1"/>
    </source>
</evidence>
<dbReference type="Proteomes" id="UP000291422">
    <property type="component" value="Unassembled WGS sequence"/>
</dbReference>
<organism evidence="3 4">
    <name type="scientific">Alternaria alternata</name>
    <name type="common">Alternaria rot fungus</name>
    <name type="synonym">Torula alternata</name>
    <dbReference type="NCBI Taxonomy" id="5599"/>
    <lineage>
        <taxon>Eukaryota</taxon>
        <taxon>Fungi</taxon>
        <taxon>Dikarya</taxon>
        <taxon>Ascomycota</taxon>
        <taxon>Pezizomycotina</taxon>
        <taxon>Dothideomycetes</taxon>
        <taxon>Pleosporomycetidae</taxon>
        <taxon>Pleosporales</taxon>
        <taxon>Pleosporineae</taxon>
        <taxon>Pleosporaceae</taxon>
        <taxon>Alternaria</taxon>
        <taxon>Alternaria sect. Alternaria</taxon>
        <taxon>Alternaria alternata complex</taxon>
    </lineage>
</organism>
<dbReference type="EMBL" id="PDXD01000009">
    <property type="protein sequence ID" value="RYN77366.1"/>
    <property type="molecule type" value="Genomic_DNA"/>
</dbReference>
<evidence type="ECO:0000256" key="2">
    <source>
        <dbReference type="SAM" id="Phobius"/>
    </source>
</evidence>